<evidence type="ECO:0000256" key="8">
    <source>
        <dbReference type="SAM" id="Phobius"/>
    </source>
</evidence>
<evidence type="ECO:0000256" key="6">
    <source>
        <dbReference type="SAM" id="Coils"/>
    </source>
</evidence>
<feature type="compositionally biased region" description="Basic and acidic residues" evidence="7">
    <location>
        <begin position="478"/>
        <end position="492"/>
    </location>
</feature>
<evidence type="ECO:0000256" key="3">
    <source>
        <dbReference type="ARBA" id="ARBA00022692"/>
    </source>
</evidence>
<dbReference type="InterPro" id="IPR027417">
    <property type="entry name" value="P-loop_NTPase"/>
</dbReference>
<dbReference type="InterPro" id="IPR003856">
    <property type="entry name" value="LPS_length_determ_N"/>
</dbReference>
<evidence type="ECO:0000313" key="10">
    <source>
        <dbReference type="EMBL" id="QCI68875.1"/>
    </source>
</evidence>
<dbReference type="Gene3D" id="3.40.50.300">
    <property type="entry name" value="P-loop containing nucleotide triphosphate hydrolases"/>
    <property type="match status" value="1"/>
</dbReference>
<dbReference type="GO" id="GO:0005886">
    <property type="term" value="C:plasma membrane"/>
    <property type="evidence" value="ECO:0007669"/>
    <property type="project" value="UniProtKB-SubCell"/>
</dbReference>
<keyword evidence="4 8" id="KW-1133">Transmembrane helix</keyword>
<evidence type="ECO:0000256" key="2">
    <source>
        <dbReference type="ARBA" id="ARBA00022475"/>
    </source>
</evidence>
<reference evidence="10 11" key="1">
    <citation type="submission" date="2019-04" db="EMBL/GenBank/DDBJ databases">
        <title>Phreatobacter aquaticus sp. nov.</title>
        <authorList>
            <person name="Choi A."/>
        </authorList>
    </citation>
    <scope>NUCLEOTIDE SEQUENCE [LARGE SCALE GENOMIC DNA]</scope>
    <source>
        <strain evidence="10 11">KCTC 52518</strain>
    </source>
</reference>
<dbReference type="Proteomes" id="UP000298781">
    <property type="component" value="Chromosome"/>
</dbReference>
<protein>
    <submittedName>
        <fullName evidence="10">Lipopolysaccharide biosynthesis protein</fullName>
    </submittedName>
</protein>
<dbReference type="Pfam" id="PF02706">
    <property type="entry name" value="Wzz"/>
    <property type="match status" value="1"/>
</dbReference>
<keyword evidence="5 8" id="KW-0472">Membrane</keyword>
<dbReference type="EMBL" id="CP039690">
    <property type="protein sequence ID" value="QCI68875.1"/>
    <property type="molecule type" value="Genomic_DNA"/>
</dbReference>
<dbReference type="AlphaFoldDB" id="A0A4D7BE92"/>
<feature type="domain" description="Polysaccharide chain length determinant N-terminal" evidence="9">
    <location>
        <begin position="21"/>
        <end position="115"/>
    </location>
</feature>
<organism evidence="10 11">
    <name type="scientific">Phreatobacter stygius</name>
    <dbReference type="NCBI Taxonomy" id="1940610"/>
    <lineage>
        <taxon>Bacteria</taxon>
        <taxon>Pseudomonadati</taxon>
        <taxon>Pseudomonadota</taxon>
        <taxon>Alphaproteobacteria</taxon>
        <taxon>Hyphomicrobiales</taxon>
        <taxon>Phreatobacteraceae</taxon>
        <taxon>Phreatobacter</taxon>
    </lineage>
</organism>
<dbReference type="OrthoDB" id="7786248at2"/>
<feature type="region of interest" description="Disordered" evidence="7">
    <location>
        <begin position="473"/>
        <end position="547"/>
    </location>
</feature>
<feature type="compositionally biased region" description="Low complexity" evidence="7">
    <location>
        <begin position="517"/>
        <end position="538"/>
    </location>
</feature>
<comment type="subcellular location">
    <subcellularLocation>
        <location evidence="1">Cell membrane</location>
        <topology evidence="1">Multi-pass membrane protein</topology>
    </subcellularLocation>
</comment>
<keyword evidence="3 8" id="KW-0812">Transmembrane</keyword>
<dbReference type="PANTHER" id="PTHR32309">
    <property type="entry name" value="TYROSINE-PROTEIN KINASE"/>
    <property type="match status" value="1"/>
</dbReference>
<dbReference type="GO" id="GO:0004713">
    <property type="term" value="F:protein tyrosine kinase activity"/>
    <property type="evidence" value="ECO:0007669"/>
    <property type="project" value="TreeGrafter"/>
</dbReference>
<dbReference type="InterPro" id="IPR050445">
    <property type="entry name" value="Bact_polysacc_biosynth/exp"/>
</dbReference>
<dbReference type="PANTHER" id="PTHR32309:SF13">
    <property type="entry name" value="FERRIC ENTEROBACTIN TRANSPORT PROTEIN FEPE"/>
    <property type="match status" value="1"/>
</dbReference>
<feature type="transmembrane region" description="Helical" evidence="8">
    <location>
        <begin position="449"/>
        <end position="470"/>
    </location>
</feature>
<evidence type="ECO:0000313" key="11">
    <source>
        <dbReference type="Proteomes" id="UP000298781"/>
    </source>
</evidence>
<gene>
    <name evidence="10" type="ORF">E8M01_34375</name>
</gene>
<evidence type="ECO:0000256" key="7">
    <source>
        <dbReference type="SAM" id="MobiDB-lite"/>
    </source>
</evidence>
<evidence type="ECO:0000259" key="9">
    <source>
        <dbReference type="Pfam" id="PF02706"/>
    </source>
</evidence>
<sequence length="785" mass="83672">MMRGFGGQQGPDEAGAPQRGELDLSALGQAIWAKRLWIAIPSALALIGSLVVVNMTTPTYRSEARILVESGDNAYTRSEVDRAGASDRSAVDQEAVLSQVQVVLSRDIERSVATQLELGRRAEFDPVLRGFNPIKQALILAGLAEDPLRMTADERVLRSYFEKLTAYQVDKSRIIAIQFESQDPRLAPEAANAVADRFLEAQQASKRQQTRSASQWLSVEIDGLRQKVEEAEGRVESFRARSNLFVGSNNTSLTAQQLAEVNSQIATARAQQTDAQTRSRLLRDFLRAGRPIESGDVVNSEIIRRLNEQRASVQVALAEQSSTLGPRHPRIAELRAQLTSLDSQVRSEAEKLVRVLENDARLAGARVESLGQTLDQVKRQATQASEQEVQLRVLEREAKSHRDQLEGLLARYRDATARDSLSAMPADARIISRATISNVPAFPKKLPTVLITTLGTVLLAIGCVATGALMSGGVQRPARQDDGETPPDDKMPVLDAPDIAPHMATAIHEPQPDRRAMSSATMSSATMSSATMASATMAGRGAPSPEIAIESDGKAFEDDLAQDLAQEDLAQELAEDPAPEARPEADGTPAQSISGLAARLDATGQPMRRTLILATSAGLAATGVTLALARQFAANGRRVVMIDLDSDNAALSALAGNGAPGLADLLAERTSFAEIIHRDPASRAHLVPLGRRLPGMPAVTDDERLSFAIGALTRTYDVVLILAGRLSTASQGFSRVAGFASDAVIIGDTSASDPAVVAAYAALDDAGLKPVTVMLAVAEAAVAAA</sequence>
<feature type="transmembrane region" description="Helical" evidence="8">
    <location>
        <begin position="610"/>
        <end position="629"/>
    </location>
</feature>
<evidence type="ECO:0000256" key="5">
    <source>
        <dbReference type="ARBA" id="ARBA00023136"/>
    </source>
</evidence>
<dbReference type="SUPFAM" id="SSF52540">
    <property type="entry name" value="P-loop containing nucleoside triphosphate hydrolases"/>
    <property type="match status" value="1"/>
</dbReference>
<keyword evidence="6" id="KW-0175">Coiled coil</keyword>
<dbReference type="KEGG" id="pstg:E8M01_34375"/>
<accession>A0A4D7BE92</accession>
<feature type="coiled-coil region" evidence="6">
    <location>
        <begin position="331"/>
        <end position="418"/>
    </location>
</feature>
<evidence type="ECO:0000256" key="4">
    <source>
        <dbReference type="ARBA" id="ARBA00022989"/>
    </source>
</evidence>
<keyword evidence="11" id="KW-1185">Reference proteome</keyword>
<name>A0A4D7BE92_9HYPH</name>
<keyword evidence="2" id="KW-1003">Cell membrane</keyword>
<proteinExistence type="predicted"/>
<evidence type="ECO:0000256" key="1">
    <source>
        <dbReference type="ARBA" id="ARBA00004651"/>
    </source>
</evidence>